<comment type="caution">
    <text evidence="1">The sequence shown here is derived from an EMBL/GenBank/DDBJ whole genome shotgun (WGS) entry which is preliminary data.</text>
</comment>
<proteinExistence type="predicted"/>
<dbReference type="EMBL" id="BPLR01019911">
    <property type="protein sequence ID" value="GIX73092.1"/>
    <property type="molecule type" value="Genomic_DNA"/>
</dbReference>
<evidence type="ECO:0000313" key="1">
    <source>
        <dbReference type="EMBL" id="GIX73092.1"/>
    </source>
</evidence>
<accession>A0AAV4MNH9</accession>
<keyword evidence="2" id="KW-1185">Reference proteome</keyword>
<reference evidence="1 2" key="1">
    <citation type="submission" date="2021-06" db="EMBL/GenBank/DDBJ databases">
        <title>Caerostris extrusa draft genome.</title>
        <authorList>
            <person name="Kono N."/>
            <person name="Arakawa K."/>
        </authorList>
    </citation>
    <scope>NUCLEOTIDE SEQUENCE [LARGE SCALE GENOMIC DNA]</scope>
</reference>
<protein>
    <submittedName>
        <fullName evidence="1">Uncharacterized protein</fullName>
    </submittedName>
</protein>
<name>A0AAV4MNH9_CAEEX</name>
<evidence type="ECO:0000313" key="2">
    <source>
        <dbReference type="Proteomes" id="UP001054945"/>
    </source>
</evidence>
<gene>
    <name evidence="1" type="ORF">CEXT_316151</name>
</gene>
<organism evidence="1 2">
    <name type="scientific">Caerostris extrusa</name>
    <name type="common">Bark spider</name>
    <name type="synonym">Caerostris bankana</name>
    <dbReference type="NCBI Taxonomy" id="172846"/>
    <lineage>
        <taxon>Eukaryota</taxon>
        <taxon>Metazoa</taxon>
        <taxon>Ecdysozoa</taxon>
        <taxon>Arthropoda</taxon>
        <taxon>Chelicerata</taxon>
        <taxon>Arachnida</taxon>
        <taxon>Araneae</taxon>
        <taxon>Araneomorphae</taxon>
        <taxon>Entelegynae</taxon>
        <taxon>Araneoidea</taxon>
        <taxon>Araneidae</taxon>
        <taxon>Caerostris</taxon>
    </lineage>
</organism>
<dbReference type="Proteomes" id="UP001054945">
    <property type="component" value="Unassembled WGS sequence"/>
</dbReference>
<sequence>MKFSAKPIVQPHISFTITADYTTPAPVLSTSRFQEELIPTSHRGVILLLLPPPPPPHSPSFDPFTHFGSRFLIELSLMPTKLRALVHFREP</sequence>
<dbReference type="AlphaFoldDB" id="A0AAV4MNH9"/>